<dbReference type="NCBIfam" id="TIGR03506">
    <property type="entry name" value="FlgEFG_subfam"/>
    <property type="match status" value="1"/>
</dbReference>
<feature type="domain" description="Flagellar basal-body/hook protein C-terminal" evidence="6">
    <location>
        <begin position="191"/>
        <end position="235"/>
    </location>
</feature>
<dbReference type="InterPro" id="IPR012836">
    <property type="entry name" value="FlgF"/>
</dbReference>
<evidence type="ECO:0000313" key="9">
    <source>
        <dbReference type="Proteomes" id="UP001230253"/>
    </source>
</evidence>
<dbReference type="Pfam" id="PF00460">
    <property type="entry name" value="Flg_bb_rod"/>
    <property type="match status" value="1"/>
</dbReference>
<dbReference type="PANTHER" id="PTHR30435:SF19">
    <property type="entry name" value="FLAGELLAR BASAL-BODY ROD PROTEIN FLGG"/>
    <property type="match status" value="1"/>
</dbReference>
<dbReference type="InterPro" id="IPR001444">
    <property type="entry name" value="Flag_bb_rod_N"/>
</dbReference>
<evidence type="ECO:0000313" key="8">
    <source>
        <dbReference type="EMBL" id="MDQ0326287.1"/>
    </source>
</evidence>
<dbReference type="EMBL" id="JAUSUK010000002">
    <property type="protein sequence ID" value="MDQ0326287.1"/>
    <property type="molecule type" value="Genomic_DNA"/>
</dbReference>
<dbReference type="SUPFAM" id="SSF117143">
    <property type="entry name" value="Flagellar hook protein flgE"/>
    <property type="match status" value="1"/>
</dbReference>
<dbReference type="InterPro" id="IPR019776">
    <property type="entry name" value="Flagellar_basal_body_rod_CS"/>
</dbReference>
<gene>
    <name evidence="8" type="ORF">J2R99_002156</name>
</gene>
<dbReference type="PROSITE" id="PS00588">
    <property type="entry name" value="FLAGELLA_BB_ROD"/>
    <property type="match status" value="1"/>
</dbReference>
<dbReference type="InterPro" id="IPR010930">
    <property type="entry name" value="Flg_bb/hook_C_dom"/>
</dbReference>
<dbReference type="RefSeq" id="WP_307154480.1">
    <property type="nucleotide sequence ID" value="NZ_JAUSUK010000002.1"/>
</dbReference>
<comment type="subunit">
    <text evidence="4">The basal body constitutes a major portion of the flagellar organelle and consists of five rings (E,L,P,S, and M) mounted on a central rod. The rod consists of about 26 subunits of FlgG in the distal portion, and FlgB, FlgC and FlgF are thought to build up the proximal portion of the rod with about 6 subunits each.</text>
</comment>
<dbReference type="Pfam" id="PF06429">
    <property type="entry name" value="Flg_bbr_C"/>
    <property type="match status" value="1"/>
</dbReference>
<proteinExistence type="inferred from homology"/>
<evidence type="ECO:0000256" key="2">
    <source>
        <dbReference type="ARBA" id="ARBA00009677"/>
    </source>
</evidence>
<comment type="similarity">
    <text evidence="2 4">Belongs to the flagella basal body rod proteins family.</text>
</comment>
<keyword evidence="8" id="KW-0966">Cell projection</keyword>
<evidence type="ECO:0000256" key="3">
    <source>
        <dbReference type="ARBA" id="ARBA00023143"/>
    </source>
</evidence>
<dbReference type="Proteomes" id="UP001230253">
    <property type="component" value="Unassembled WGS sequence"/>
</dbReference>
<dbReference type="InterPro" id="IPR053967">
    <property type="entry name" value="LlgE_F_G-like_D1"/>
</dbReference>
<dbReference type="InterPro" id="IPR020013">
    <property type="entry name" value="Flagellar_FlgE/F/G"/>
</dbReference>
<comment type="caution">
    <text evidence="8">The sequence shown here is derived from an EMBL/GenBank/DDBJ whole genome shotgun (WGS) entry which is preliminary data.</text>
</comment>
<evidence type="ECO:0000259" key="5">
    <source>
        <dbReference type="Pfam" id="PF00460"/>
    </source>
</evidence>
<dbReference type="PANTHER" id="PTHR30435">
    <property type="entry name" value="FLAGELLAR PROTEIN"/>
    <property type="match status" value="1"/>
</dbReference>
<keyword evidence="8" id="KW-0969">Cilium</keyword>
<dbReference type="Pfam" id="PF22692">
    <property type="entry name" value="LlgE_F_G_D1"/>
    <property type="match status" value="1"/>
</dbReference>
<name>A0ABU0CB22_9BRAD</name>
<comment type="subcellular location">
    <subcellularLocation>
        <location evidence="1 4">Bacterial flagellum basal body</location>
    </subcellularLocation>
</comment>
<dbReference type="NCBIfam" id="NF009282">
    <property type="entry name" value="PRK12642.1"/>
    <property type="match status" value="1"/>
</dbReference>
<dbReference type="InterPro" id="IPR037925">
    <property type="entry name" value="FlgE/F/G-like"/>
</dbReference>
<keyword evidence="8" id="KW-0282">Flagellum</keyword>
<evidence type="ECO:0000256" key="4">
    <source>
        <dbReference type="RuleBase" id="RU362116"/>
    </source>
</evidence>
<sequence>MPTSTYVALSAQVALDRRLTTIANNVANMNTAGFRAEEVKFDAVMTRTGPEKVAFSSPGDTYISRSPGAVSYTGNPLDVAVQGESWLALSTPDGTVYTRDGRLQMTATGELLSTAGYPVLDPGEAGILLDPRGGEVSIAADGTISQGGNQVGAIGLFSIPETAKLSRYENSGVVPSEAAQPVEDMTVNGLRQGYVEGANVNPISEISKLIMLQRAFDSAASAVEKSESTQQEAIRSLGPS</sequence>
<protein>
    <recommendedName>
        <fullName evidence="4">Flagellar basal-body rod protein FlgF</fullName>
    </recommendedName>
</protein>
<keyword evidence="3 4" id="KW-0975">Bacterial flagellum</keyword>
<dbReference type="NCBIfam" id="TIGR02490">
    <property type="entry name" value="flgF"/>
    <property type="match status" value="1"/>
</dbReference>
<feature type="domain" description="Flagellar basal body rod protein N-terminal" evidence="5">
    <location>
        <begin position="6"/>
        <end position="35"/>
    </location>
</feature>
<reference evidence="8 9" key="1">
    <citation type="submission" date="2023-07" db="EMBL/GenBank/DDBJ databases">
        <title>Genomic Encyclopedia of Type Strains, Phase IV (KMG-IV): sequencing the most valuable type-strain genomes for metagenomic binning, comparative biology and taxonomic classification.</title>
        <authorList>
            <person name="Goeker M."/>
        </authorList>
    </citation>
    <scope>NUCLEOTIDE SEQUENCE [LARGE SCALE GENOMIC DNA]</scope>
    <source>
        <strain evidence="8 9">DSM 11549</strain>
    </source>
</reference>
<evidence type="ECO:0000259" key="7">
    <source>
        <dbReference type="Pfam" id="PF22692"/>
    </source>
</evidence>
<evidence type="ECO:0000256" key="1">
    <source>
        <dbReference type="ARBA" id="ARBA00004117"/>
    </source>
</evidence>
<accession>A0ABU0CB22</accession>
<organism evidence="8 9">
    <name type="scientific">Rhodopseudomonas julia</name>
    <dbReference type="NCBI Taxonomy" id="200617"/>
    <lineage>
        <taxon>Bacteria</taxon>
        <taxon>Pseudomonadati</taxon>
        <taxon>Pseudomonadota</taxon>
        <taxon>Alphaproteobacteria</taxon>
        <taxon>Hyphomicrobiales</taxon>
        <taxon>Nitrobacteraceae</taxon>
        <taxon>Rhodopseudomonas</taxon>
    </lineage>
</organism>
<evidence type="ECO:0000259" key="6">
    <source>
        <dbReference type="Pfam" id="PF06429"/>
    </source>
</evidence>
<keyword evidence="9" id="KW-1185">Reference proteome</keyword>
<feature type="domain" description="Flagellar hook protein FlgE/F/G-like D1" evidence="7">
    <location>
        <begin position="80"/>
        <end position="145"/>
    </location>
</feature>